<keyword evidence="3" id="KW-1185">Reference proteome</keyword>
<dbReference type="AlphaFoldDB" id="A0A812TJ10"/>
<name>A0A812TJ10_SYMPI</name>
<accession>A0A812TJ10</accession>
<proteinExistence type="predicted"/>
<comment type="caution">
    <text evidence="2">The sequence shown here is derived from an EMBL/GenBank/DDBJ whole genome shotgun (WGS) entry which is preliminary data.</text>
</comment>
<feature type="compositionally biased region" description="Acidic residues" evidence="1">
    <location>
        <begin position="82"/>
        <end position="91"/>
    </location>
</feature>
<feature type="region of interest" description="Disordered" evidence="1">
    <location>
        <begin position="63"/>
        <end position="97"/>
    </location>
</feature>
<evidence type="ECO:0000313" key="3">
    <source>
        <dbReference type="Proteomes" id="UP000649617"/>
    </source>
</evidence>
<sequence>MARRAERLMLSTLLVPRSIAQIRVVCRENKVAIDWMNRFLPMLRFGSPDLGFEFQRLSQQLQASAANDAADPEEPALQSTEAELEAQEEADVENKDPQECIEIHFADGSYQSLNLQLYVSSHQVMQRILDIDADKAASS</sequence>
<dbReference type="Proteomes" id="UP000649617">
    <property type="component" value="Unassembled WGS sequence"/>
</dbReference>
<protein>
    <submittedName>
        <fullName evidence="2">Slc44a5a protein</fullName>
    </submittedName>
</protein>
<evidence type="ECO:0000256" key="1">
    <source>
        <dbReference type="SAM" id="MobiDB-lite"/>
    </source>
</evidence>
<gene>
    <name evidence="2" type="primary">slc44a5a</name>
    <name evidence="2" type="ORF">SPIL2461_LOCUS13907</name>
</gene>
<dbReference type="EMBL" id="CAJNIZ010031202">
    <property type="protein sequence ID" value="CAE7528801.1"/>
    <property type="molecule type" value="Genomic_DNA"/>
</dbReference>
<dbReference type="OrthoDB" id="436298at2759"/>
<organism evidence="2 3">
    <name type="scientific">Symbiodinium pilosum</name>
    <name type="common">Dinoflagellate</name>
    <dbReference type="NCBI Taxonomy" id="2952"/>
    <lineage>
        <taxon>Eukaryota</taxon>
        <taxon>Sar</taxon>
        <taxon>Alveolata</taxon>
        <taxon>Dinophyceae</taxon>
        <taxon>Suessiales</taxon>
        <taxon>Symbiodiniaceae</taxon>
        <taxon>Symbiodinium</taxon>
    </lineage>
</organism>
<evidence type="ECO:0000313" key="2">
    <source>
        <dbReference type="EMBL" id="CAE7528801.1"/>
    </source>
</evidence>
<reference evidence="2" key="1">
    <citation type="submission" date="2021-02" db="EMBL/GenBank/DDBJ databases">
        <authorList>
            <person name="Dougan E. K."/>
            <person name="Rhodes N."/>
            <person name="Thang M."/>
            <person name="Chan C."/>
        </authorList>
    </citation>
    <scope>NUCLEOTIDE SEQUENCE</scope>
</reference>